<name>A0ABV8D2I1_9STRE</name>
<sequence>MAPLYNYATILRAGKLDIKSARLKTGMTQKELGKILGVTKQTIINYEKGTTEPSWERLKDIAKALKIDVDDLFPYSELGEKKGDLRWAEHLERLANDWHYARTAEEELLLQSFFEYAQFQREVEQKTYMKEQLNQALELESSNTMSDEDKIDLINLKYEKDIQKKTDHLISLYKKQSDERLDVIRLENTIL</sequence>
<keyword evidence="1" id="KW-0238">DNA-binding</keyword>
<dbReference type="EMBL" id="JBHSAC010000048">
    <property type="protein sequence ID" value="MFC3932259.1"/>
    <property type="molecule type" value="Genomic_DNA"/>
</dbReference>
<dbReference type="SMART" id="SM00530">
    <property type="entry name" value="HTH_XRE"/>
    <property type="match status" value="1"/>
</dbReference>
<organism evidence="3 4">
    <name type="scientific">Streptococcus dentapri</name>
    <dbReference type="NCBI Taxonomy" id="573564"/>
    <lineage>
        <taxon>Bacteria</taxon>
        <taxon>Bacillati</taxon>
        <taxon>Bacillota</taxon>
        <taxon>Bacilli</taxon>
        <taxon>Lactobacillales</taxon>
        <taxon>Streptococcaceae</taxon>
        <taxon>Streptococcus</taxon>
    </lineage>
</organism>
<evidence type="ECO:0000313" key="3">
    <source>
        <dbReference type="EMBL" id="MFC3932259.1"/>
    </source>
</evidence>
<evidence type="ECO:0000259" key="2">
    <source>
        <dbReference type="PROSITE" id="PS50943"/>
    </source>
</evidence>
<gene>
    <name evidence="3" type="ORF">ACFOSE_05665</name>
</gene>
<dbReference type="PANTHER" id="PTHR46558">
    <property type="entry name" value="TRACRIPTIONAL REGULATORY PROTEIN-RELATED-RELATED"/>
    <property type="match status" value="1"/>
</dbReference>
<dbReference type="InterPro" id="IPR001387">
    <property type="entry name" value="Cro/C1-type_HTH"/>
</dbReference>
<dbReference type="Gene3D" id="1.10.260.40">
    <property type="entry name" value="lambda repressor-like DNA-binding domains"/>
    <property type="match status" value="1"/>
</dbReference>
<dbReference type="Pfam" id="PF01381">
    <property type="entry name" value="HTH_3"/>
    <property type="match status" value="1"/>
</dbReference>
<comment type="caution">
    <text evidence="3">The sequence shown here is derived from an EMBL/GenBank/DDBJ whole genome shotgun (WGS) entry which is preliminary data.</text>
</comment>
<dbReference type="InterPro" id="IPR010982">
    <property type="entry name" value="Lambda_DNA-bd_dom_sf"/>
</dbReference>
<dbReference type="PANTHER" id="PTHR46558:SF3">
    <property type="entry name" value="TRANSCRIPTIONAL REGULATOR"/>
    <property type="match status" value="1"/>
</dbReference>
<dbReference type="CDD" id="cd00093">
    <property type="entry name" value="HTH_XRE"/>
    <property type="match status" value="1"/>
</dbReference>
<dbReference type="RefSeq" id="WP_380431526.1">
    <property type="nucleotide sequence ID" value="NZ_JBHSAC010000048.1"/>
</dbReference>
<feature type="domain" description="HTH cro/C1-type" evidence="2">
    <location>
        <begin position="18"/>
        <end position="72"/>
    </location>
</feature>
<accession>A0ABV8D2I1</accession>
<proteinExistence type="predicted"/>
<dbReference type="SUPFAM" id="SSF47413">
    <property type="entry name" value="lambda repressor-like DNA-binding domains"/>
    <property type="match status" value="1"/>
</dbReference>
<keyword evidence="4" id="KW-1185">Reference proteome</keyword>
<evidence type="ECO:0000313" key="4">
    <source>
        <dbReference type="Proteomes" id="UP001595901"/>
    </source>
</evidence>
<evidence type="ECO:0000256" key="1">
    <source>
        <dbReference type="ARBA" id="ARBA00023125"/>
    </source>
</evidence>
<protein>
    <submittedName>
        <fullName evidence="3">Helix-turn-helix transcriptional regulator</fullName>
    </submittedName>
</protein>
<dbReference type="PROSITE" id="PS50943">
    <property type="entry name" value="HTH_CROC1"/>
    <property type="match status" value="1"/>
</dbReference>
<dbReference type="Proteomes" id="UP001595901">
    <property type="component" value="Unassembled WGS sequence"/>
</dbReference>
<reference evidence="4" key="1">
    <citation type="journal article" date="2019" name="Int. J. Syst. Evol. Microbiol.">
        <title>The Global Catalogue of Microorganisms (GCM) 10K type strain sequencing project: providing services to taxonomists for standard genome sequencing and annotation.</title>
        <authorList>
            <consortium name="The Broad Institute Genomics Platform"/>
            <consortium name="The Broad Institute Genome Sequencing Center for Infectious Disease"/>
            <person name="Wu L."/>
            <person name="Ma J."/>
        </authorList>
    </citation>
    <scope>NUCLEOTIDE SEQUENCE [LARGE SCALE GENOMIC DNA]</scope>
    <source>
        <strain evidence="4">CCUG 58728</strain>
    </source>
</reference>